<dbReference type="GO" id="GO:0005829">
    <property type="term" value="C:cytosol"/>
    <property type="evidence" value="ECO:0007669"/>
    <property type="project" value="TreeGrafter"/>
</dbReference>
<proteinExistence type="predicted"/>
<comment type="function">
    <text evidence="1">DNA polymerase III is a complex, multichain enzyme responsible for most of the replicative synthesis in bacteria. The epsilon subunit contain the editing function and is a proofreading 3'-5' exonuclease.</text>
</comment>
<dbReference type="GO" id="GO:0003887">
    <property type="term" value="F:DNA-directed DNA polymerase activity"/>
    <property type="evidence" value="ECO:0007669"/>
    <property type="project" value="InterPro"/>
</dbReference>
<dbReference type="SMART" id="SM00479">
    <property type="entry name" value="EXOIII"/>
    <property type="match status" value="1"/>
</dbReference>
<dbReference type="NCBIfam" id="TIGR00573">
    <property type="entry name" value="dnaq"/>
    <property type="match status" value="1"/>
</dbReference>
<dbReference type="CDD" id="cd10434">
    <property type="entry name" value="GIY-YIG_UvrC_Cho"/>
    <property type="match status" value="1"/>
</dbReference>
<dbReference type="AlphaFoldDB" id="A0A1G7C6Z0"/>
<dbReference type="Pfam" id="PF00929">
    <property type="entry name" value="RNase_T"/>
    <property type="match status" value="1"/>
</dbReference>
<dbReference type="GO" id="GO:0006289">
    <property type="term" value="P:nucleotide-excision repair"/>
    <property type="evidence" value="ECO:0007669"/>
    <property type="project" value="InterPro"/>
</dbReference>
<dbReference type="OrthoDB" id="9803913at2"/>
<organism evidence="4 5">
    <name type="scientific">Pricia antarctica</name>
    <dbReference type="NCBI Taxonomy" id="641691"/>
    <lineage>
        <taxon>Bacteria</taxon>
        <taxon>Pseudomonadati</taxon>
        <taxon>Bacteroidota</taxon>
        <taxon>Flavobacteriia</taxon>
        <taxon>Flavobacteriales</taxon>
        <taxon>Flavobacteriaceae</taxon>
        <taxon>Pricia</taxon>
    </lineage>
</organism>
<dbReference type="InterPro" id="IPR006054">
    <property type="entry name" value="DnaQ"/>
</dbReference>
<dbReference type="RefSeq" id="WP_091868132.1">
    <property type="nucleotide sequence ID" value="NZ_FNAO01000004.1"/>
</dbReference>
<dbReference type="SUPFAM" id="SSF53098">
    <property type="entry name" value="Ribonuclease H-like"/>
    <property type="match status" value="1"/>
</dbReference>
<dbReference type="FunFam" id="3.30.420.10:FF:000045">
    <property type="entry name" value="3'-5' exonuclease DinG"/>
    <property type="match status" value="1"/>
</dbReference>
<dbReference type="SMART" id="SM00465">
    <property type="entry name" value="GIYc"/>
    <property type="match status" value="1"/>
</dbReference>
<dbReference type="InterPro" id="IPR035901">
    <property type="entry name" value="GIY-YIG_endonuc_sf"/>
</dbReference>
<dbReference type="PANTHER" id="PTHR30231">
    <property type="entry name" value="DNA POLYMERASE III SUBUNIT EPSILON"/>
    <property type="match status" value="1"/>
</dbReference>
<dbReference type="GO" id="GO:0045004">
    <property type="term" value="P:DNA replication proofreading"/>
    <property type="evidence" value="ECO:0007669"/>
    <property type="project" value="TreeGrafter"/>
</dbReference>
<dbReference type="InterPro" id="IPR000305">
    <property type="entry name" value="GIY-YIG_endonuc"/>
</dbReference>
<gene>
    <name evidence="4" type="ORF">SAMN05421636_104444</name>
</gene>
<sequence length="464" mass="52651">MEFTVVDIETSGKGVRDNRITEICIVRLNGEKITDKFTSLVNPQRRIPGFITGLTGIDDDMVRKAPLFEEIAARIVEITEGAIFVAHNVNFDYTVLRSEFRYLGYDFKRKKLCTVKLAKKLMPGKFSYSLGRFCSTLGIPLIDRHRAEGDADATVILFQRLMDLDADGTEFDRCLNARRTELAPNIPRESIAILPQVPGVYYFKDGKGKIIYVGKALRIKDRVLSHFYNAKGKEYELCQETASVDFVESGSELVALLHEADEIQKHYPRFNTTQKKLRAPYCIVHYINRKGIVQFGLDRKSATDLGTVTYWRREEAVARLEQICEKYVLCPRFTGLQRTNGSCSHYKITECNGICDGREDVSAYNQRTAMAIEEIGRNPLNYAIMEKGRREGEYSFVLVTDGLYRGYGFFGSEESVQTLEDVENYVILKRNTYHTTRIIASYLNANPGTVKIVFSEATAGAPVK</sequence>
<dbReference type="EMBL" id="FNAO01000004">
    <property type="protein sequence ID" value="SDE35154.1"/>
    <property type="molecule type" value="Genomic_DNA"/>
</dbReference>
<dbReference type="Proteomes" id="UP000199109">
    <property type="component" value="Unassembled WGS sequence"/>
</dbReference>
<evidence type="ECO:0000259" key="3">
    <source>
        <dbReference type="PROSITE" id="PS50164"/>
    </source>
</evidence>
<evidence type="ECO:0000256" key="1">
    <source>
        <dbReference type="ARBA" id="ARBA00025483"/>
    </source>
</evidence>
<dbReference type="Gene3D" id="3.30.420.10">
    <property type="entry name" value="Ribonuclease H-like superfamily/Ribonuclease H"/>
    <property type="match status" value="1"/>
</dbReference>
<comment type="subunit">
    <text evidence="2">DNA polymerase III contains a core (composed of alpha, epsilon and theta chains) that associates with a tau subunit. This core dimerizes to form the POLIII' complex. PolIII' associates with the gamma complex (composed of gamma, delta, delta', psi and chi chains) and with the beta chain to form the complete DNA polymerase III complex.</text>
</comment>
<evidence type="ECO:0000313" key="5">
    <source>
        <dbReference type="Proteomes" id="UP000199109"/>
    </source>
</evidence>
<evidence type="ECO:0000313" key="4">
    <source>
        <dbReference type="EMBL" id="SDE35154.1"/>
    </source>
</evidence>
<feature type="domain" description="GIY-YIG" evidence="3">
    <location>
        <begin position="196"/>
        <end position="272"/>
    </location>
</feature>
<dbReference type="PANTHER" id="PTHR30231:SF41">
    <property type="entry name" value="DNA POLYMERASE III SUBUNIT EPSILON"/>
    <property type="match status" value="1"/>
</dbReference>
<dbReference type="CDD" id="cd06127">
    <property type="entry name" value="DEDDh"/>
    <property type="match status" value="1"/>
</dbReference>
<dbReference type="GO" id="GO:0003677">
    <property type="term" value="F:DNA binding"/>
    <property type="evidence" value="ECO:0007669"/>
    <property type="project" value="InterPro"/>
</dbReference>
<reference evidence="4 5" key="1">
    <citation type="submission" date="2016-10" db="EMBL/GenBank/DDBJ databases">
        <authorList>
            <person name="de Groot N.N."/>
        </authorList>
    </citation>
    <scope>NUCLEOTIDE SEQUENCE [LARGE SCALE GENOMIC DNA]</scope>
    <source>
        <strain evidence="4 5">DSM 23421</strain>
    </source>
</reference>
<dbReference type="InterPro" id="IPR012337">
    <property type="entry name" value="RNaseH-like_sf"/>
</dbReference>
<keyword evidence="5" id="KW-1185">Reference proteome</keyword>
<dbReference type="STRING" id="641691.SAMN05421636_104444"/>
<evidence type="ECO:0000256" key="2">
    <source>
        <dbReference type="ARBA" id="ARBA00026073"/>
    </source>
</evidence>
<protein>
    <submittedName>
        <fullName evidence="4">DNA polymerase-3 subunit epsilon</fullName>
    </submittedName>
</protein>
<dbReference type="GO" id="GO:0008408">
    <property type="term" value="F:3'-5' exonuclease activity"/>
    <property type="evidence" value="ECO:0007669"/>
    <property type="project" value="TreeGrafter"/>
</dbReference>
<dbReference type="InterPro" id="IPR013520">
    <property type="entry name" value="Ribonucl_H"/>
</dbReference>
<name>A0A1G7C6Z0_9FLAO</name>
<dbReference type="Gene3D" id="3.40.1440.10">
    <property type="entry name" value="GIY-YIG endonuclease"/>
    <property type="match status" value="1"/>
</dbReference>
<dbReference type="PROSITE" id="PS50164">
    <property type="entry name" value="GIY_YIG"/>
    <property type="match status" value="1"/>
</dbReference>
<dbReference type="InterPro" id="IPR036397">
    <property type="entry name" value="RNaseH_sf"/>
</dbReference>
<dbReference type="SUPFAM" id="SSF82771">
    <property type="entry name" value="GIY-YIG endonuclease"/>
    <property type="match status" value="1"/>
</dbReference>
<accession>A0A1G7C6Z0</accession>
<dbReference type="InterPro" id="IPR047296">
    <property type="entry name" value="GIY-YIG_UvrC_Cho"/>
</dbReference>